<evidence type="ECO:0000256" key="7">
    <source>
        <dbReference type="RuleBase" id="RU367004"/>
    </source>
</evidence>
<protein>
    <recommendedName>
        <fullName evidence="7">Fucosyltransferase</fullName>
        <ecNumber evidence="7">2.4.1.-</ecNumber>
    </recommendedName>
</protein>
<dbReference type="PANTHER" id="PTHR31889:SF2">
    <property type="entry name" value="FUCOSYLTRANSFERASE 3"/>
    <property type="match status" value="1"/>
</dbReference>
<keyword evidence="2 7" id="KW-0328">Glycosyltransferase</keyword>
<dbReference type="Proteomes" id="UP000078284">
    <property type="component" value="Chromosome 1"/>
</dbReference>
<dbReference type="Gene3D" id="3.40.50.11340">
    <property type="match status" value="1"/>
</dbReference>
<reference evidence="10" key="2">
    <citation type="submission" date="2016-03" db="EMBL/GenBank/DDBJ databases">
        <title>Full-length assembly of Arabidopsis thaliana Ler reveals the complement of translocations and inversions.</title>
        <authorList>
            <person name="Zapata L."/>
            <person name="Schneeberger K."/>
            <person name="Ossowski S."/>
        </authorList>
    </citation>
    <scope>NUCLEOTIDE SEQUENCE [LARGE SCALE GENOMIC DNA]</scope>
    <source>
        <tissue evidence="10">Leaf</tissue>
    </source>
</reference>
<keyword evidence="6 7" id="KW-0961">Cell wall biogenesis/degradation</keyword>
<evidence type="ECO:0000313" key="9">
    <source>
        <dbReference type="EMBL" id="CAD5317192.1"/>
    </source>
</evidence>
<evidence type="ECO:0000313" key="11">
    <source>
        <dbReference type="EMBL" id="VYS51013.1"/>
    </source>
</evidence>
<comment type="function">
    <text evidence="7">May be involved in cell wall biosynthesis.</text>
</comment>
<dbReference type="GO" id="GO:0008107">
    <property type="term" value="F:galactoside 2-alpha-L-fucosyltransferase activity"/>
    <property type="evidence" value="ECO:0007669"/>
    <property type="project" value="InterPro"/>
</dbReference>
<organism evidence="10 12">
    <name type="scientific">Arabidopsis thaliana</name>
    <name type="common">Mouse-ear cress</name>
    <dbReference type="NCBI Taxonomy" id="3702"/>
    <lineage>
        <taxon>Eukaryota</taxon>
        <taxon>Viridiplantae</taxon>
        <taxon>Streptophyta</taxon>
        <taxon>Embryophyta</taxon>
        <taxon>Tracheophyta</taxon>
        <taxon>Spermatophyta</taxon>
        <taxon>Magnoliopsida</taxon>
        <taxon>eudicotyledons</taxon>
        <taxon>Gunneridae</taxon>
        <taxon>Pentapetalae</taxon>
        <taxon>rosids</taxon>
        <taxon>malvids</taxon>
        <taxon>Brassicales</taxon>
        <taxon>Brassicaceae</taxon>
        <taxon>Camelineae</taxon>
        <taxon>Arabidopsis</taxon>
    </lineage>
</organism>
<keyword evidence="7" id="KW-1133">Transmembrane helix</keyword>
<dbReference type="EC" id="2.4.1.-" evidence="7"/>
<feature type="transmembrane region" description="Helical" evidence="7">
    <location>
        <begin position="77"/>
        <end position="98"/>
    </location>
</feature>
<dbReference type="GO" id="GO:0032580">
    <property type="term" value="C:Golgi cisterna membrane"/>
    <property type="evidence" value="ECO:0007669"/>
    <property type="project" value="UniProtKB-SubCell"/>
</dbReference>
<evidence type="ECO:0000313" key="12">
    <source>
        <dbReference type="Proteomes" id="UP000078284"/>
    </source>
</evidence>
<feature type="compositionally biased region" description="Polar residues" evidence="8">
    <location>
        <begin position="52"/>
        <end position="63"/>
    </location>
</feature>
<evidence type="ECO:0000313" key="14">
    <source>
        <dbReference type="Proteomes" id="UP000516314"/>
    </source>
</evidence>
<dbReference type="GO" id="GO:0071555">
    <property type="term" value="P:cell wall organization"/>
    <property type="evidence" value="ECO:0007669"/>
    <property type="project" value="UniProtKB-UniRule"/>
</dbReference>
<evidence type="ECO:0000256" key="2">
    <source>
        <dbReference type="ARBA" id="ARBA00022676"/>
    </source>
</evidence>
<dbReference type="Proteomes" id="UP000426265">
    <property type="component" value="Unassembled WGS sequence"/>
</dbReference>
<feature type="compositionally biased region" description="Polar residues" evidence="8">
    <location>
        <begin position="1"/>
        <end position="20"/>
    </location>
</feature>
<feature type="region of interest" description="Disordered" evidence="8">
    <location>
        <begin position="40"/>
        <end position="63"/>
    </location>
</feature>
<evidence type="ECO:0000256" key="8">
    <source>
        <dbReference type="SAM" id="MobiDB-lite"/>
    </source>
</evidence>
<dbReference type="GO" id="GO:0042546">
    <property type="term" value="P:cell wall biogenesis"/>
    <property type="evidence" value="ECO:0007669"/>
    <property type="project" value="InterPro"/>
</dbReference>
<dbReference type="PANTHER" id="PTHR31889">
    <property type="entry name" value="FUCOSYLTRANSFERASE 2-RELATED"/>
    <property type="match status" value="1"/>
</dbReference>
<evidence type="ECO:0000313" key="13">
    <source>
        <dbReference type="Proteomes" id="UP000426265"/>
    </source>
</evidence>
<feature type="region of interest" description="Disordered" evidence="8">
    <location>
        <begin position="1"/>
        <end position="23"/>
    </location>
</feature>
<dbReference type="EMBL" id="CACRSJ010000104">
    <property type="protein sequence ID" value="VYS51013.1"/>
    <property type="molecule type" value="Genomic_DNA"/>
</dbReference>
<gene>
    <name evidence="10" type="ordered locus">AXX17_At1g68780</name>
    <name evidence="11" type="ORF">AN1_LOCUS6483</name>
    <name evidence="9" type="ORF">AT9943_LOCUS5477</name>
</gene>
<name>A0A178WNK9_ARATH</name>
<keyword evidence="5" id="KW-0325">Glycoprotein</keyword>
<reference evidence="9 14" key="4">
    <citation type="submission" date="2020-09" db="EMBL/GenBank/DDBJ databases">
        <authorList>
            <person name="Ashkenazy H."/>
        </authorList>
    </citation>
    <scope>NUCLEOTIDE SEQUENCE [LARGE SCALE GENOMIC DNA]</scope>
    <source>
        <strain evidence="14">cv. Cdm-0</strain>
    </source>
</reference>
<accession>A0A178WNK9</accession>
<dbReference type="Proteomes" id="UP000516314">
    <property type="component" value="Chromosome 1"/>
</dbReference>
<keyword evidence="4 7" id="KW-0333">Golgi apparatus</keyword>
<keyword evidence="7" id="KW-0812">Transmembrane</keyword>
<reference evidence="11 13" key="3">
    <citation type="submission" date="2019-11" db="EMBL/GenBank/DDBJ databases">
        <authorList>
            <person name="Jiao W.-B."/>
            <person name="Schneeberger K."/>
        </authorList>
    </citation>
    <scope>NUCLEOTIDE SEQUENCE [LARGE SCALE GENOMIC DNA]</scope>
    <source>
        <strain evidence="13">cv. An-1</strain>
    </source>
</reference>
<dbReference type="Pfam" id="PF03254">
    <property type="entry name" value="XG_FTase"/>
    <property type="match status" value="2"/>
</dbReference>
<reference evidence="12" key="1">
    <citation type="journal article" date="2016" name="Proc. Natl. Acad. Sci. U.S.A.">
        <title>Chromosome-level assembly of Arabidopsis thaliana Ler reveals the extent of translocation and inversion polymorphisms.</title>
        <authorList>
            <person name="Zapata L."/>
            <person name="Ding J."/>
            <person name="Willing E.M."/>
            <person name="Hartwig B."/>
            <person name="Bezdan D."/>
            <person name="Jiao W.B."/>
            <person name="Patel V."/>
            <person name="Velikkakam James G."/>
            <person name="Koornneef M."/>
            <person name="Ossowski S."/>
            <person name="Schneeberger K."/>
        </authorList>
    </citation>
    <scope>NUCLEOTIDE SEQUENCE [LARGE SCALE GENOMIC DNA]</scope>
    <source>
        <strain evidence="12">cv. Landsberg erecta</strain>
    </source>
</reference>
<dbReference type="EMBL" id="LR881466">
    <property type="protein sequence ID" value="CAD5317192.1"/>
    <property type="molecule type" value="Genomic_DNA"/>
</dbReference>
<comment type="subcellular location">
    <subcellularLocation>
        <location evidence="7">Golgi apparatus</location>
        <location evidence="7">Golgi stack membrane</location>
        <topology evidence="7">Single-pass type II membrane protein</topology>
    </subcellularLocation>
</comment>
<keyword evidence="7" id="KW-0472">Membrane</keyword>
<evidence type="ECO:0000256" key="1">
    <source>
        <dbReference type="ARBA" id="ARBA00010481"/>
    </source>
</evidence>
<evidence type="ECO:0000256" key="6">
    <source>
        <dbReference type="ARBA" id="ARBA00023316"/>
    </source>
</evidence>
<dbReference type="InterPro" id="IPR004938">
    <property type="entry name" value="XG_FTase"/>
</dbReference>
<evidence type="ECO:0000256" key="4">
    <source>
        <dbReference type="ARBA" id="ARBA00023034"/>
    </source>
</evidence>
<dbReference type="FunFam" id="3.40.50.11340:FF:000011">
    <property type="entry name" value="Fucosyltransferase 3"/>
    <property type="match status" value="1"/>
</dbReference>
<evidence type="ECO:0000256" key="5">
    <source>
        <dbReference type="ARBA" id="ARBA00023180"/>
    </source>
</evidence>
<comment type="similarity">
    <text evidence="1 7">Belongs to the glycosyltransferase 37 family.</text>
</comment>
<dbReference type="EMBL" id="LUHQ01000001">
    <property type="protein sequence ID" value="OAP19796.1"/>
    <property type="molecule type" value="Genomic_DNA"/>
</dbReference>
<sequence>MMTSSPSTVLNHPTHQSPTSLLPYPNSHFRIRPGFCNLMKRGKKNSDAGDRLTNSDTRTGSSELNAMMKPSLSSMKTMGLLLAVLMVASVMFSLSVVLRDPPSDDVIETEAASRVLQSRLHQAIESDGGLSEKKAQLGNINLVPSFDKESCLSRYEASLYRKESPFKQSSYLDYRLQRYEDLHRRCGPFTRSYNLTLDKLKSGDRSDGEVSGCRYVIWLNSNGDLGNRMLSLASAFLYALLTNRFLLVELGVDMADLFCEPFPNTTWFLPPEFPLNSHFNEQSLLRNSGNPMVAYRHVVRDSSDQQKLFFCEDSQVLLEETPWLILKADSFFLPSLFSVSSFKQELQMLFPEKDTAFHFLSQYLFHPTNVVWGLITRYYNAYLAKADQRIGIYIGVSESGNDQFQHLIDQILACGTRHKLLPEVDKQRNLPSSQVLNRKSKAVFISSSSPGYFKSIRDVYWENPTVMGEIISVHKPSYKDYQKTPRNMESKRAWAEIYLLSCSDALVVTGLWSSLVEVAHGLGGLKPWVLNKAENGTAHEPYCVKARSIEPCSQATLFHGCKD</sequence>
<keyword evidence="3 7" id="KW-0808">Transferase</keyword>
<evidence type="ECO:0000313" key="10">
    <source>
        <dbReference type="EMBL" id="OAP19796.1"/>
    </source>
</evidence>
<dbReference type="ExpressionAtlas" id="A0A178WNK9">
    <property type="expression patterns" value="baseline and differential"/>
</dbReference>
<dbReference type="AlphaFoldDB" id="A0A178WNK9"/>
<evidence type="ECO:0000256" key="3">
    <source>
        <dbReference type="ARBA" id="ARBA00022679"/>
    </source>
</evidence>
<proteinExistence type="inferred from homology"/>